<dbReference type="SMART" id="SM00700">
    <property type="entry name" value="JHBP"/>
    <property type="match status" value="2"/>
</dbReference>
<dbReference type="InterPro" id="IPR038606">
    <property type="entry name" value="To_sf"/>
</dbReference>
<protein>
    <submittedName>
        <fullName evidence="5">Hemolymph juvenile hormone binding protein (JHBP)</fullName>
    </submittedName>
</protein>
<evidence type="ECO:0000256" key="4">
    <source>
        <dbReference type="SAM" id="SignalP"/>
    </source>
</evidence>
<dbReference type="PANTHER" id="PTHR11008:SF14">
    <property type="entry name" value="CIRCADIAN CLOCK-CONTROLLED PROTEIN-LIKE PROTEIN"/>
    <property type="match status" value="1"/>
</dbReference>
<dbReference type="FunFam" id="3.15.10.30:FF:000001">
    <property type="entry name" value="Takeout-like protein 1"/>
    <property type="match status" value="1"/>
</dbReference>
<reference evidence="5 6" key="1">
    <citation type="journal article" date="2024" name="BMC Genomics">
        <title>De novo assembly and annotation of Popillia japonica's genome with initial clues to its potential as an invasive pest.</title>
        <authorList>
            <person name="Cucini C."/>
            <person name="Boschi S."/>
            <person name="Funari R."/>
            <person name="Cardaioli E."/>
            <person name="Iannotti N."/>
            <person name="Marturano G."/>
            <person name="Paoli F."/>
            <person name="Bruttini M."/>
            <person name="Carapelli A."/>
            <person name="Frati F."/>
            <person name="Nardi F."/>
        </authorList>
    </citation>
    <scope>NUCLEOTIDE SEQUENCE [LARGE SCALE GENOMIC DNA]</scope>
    <source>
        <strain evidence="5">DMR45628</strain>
    </source>
</reference>
<proteinExistence type="inferred from homology"/>
<keyword evidence="2" id="KW-0090">Biological rhythms</keyword>
<keyword evidence="1 4" id="KW-0732">Signal</keyword>
<feature type="chain" id="PRO_5043463693" evidence="4">
    <location>
        <begin position="20"/>
        <end position="458"/>
    </location>
</feature>
<evidence type="ECO:0000313" key="5">
    <source>
        <dbReference type="EMBL" id="KAK9700684.1"/>
    </source>
</evidence>
<comment type="caution">
    <text evidence="5">The sequence shown here is derived from an EMBL/GenBank/DDBJ whole genome shotgun (WGS) entry which is preliminary data.</text>
</comment>
<organism evidence="5 6">
    <name type="scientific">Popillia japonica</name>
    <name type="common">Japanese beetle</name>
    <dbReference type="NCBI Taxonomy" id="7064"/>
    <lineage>
        <taxon>Eukaryota</taxon>
        <taxon>Metazoa</taxon>
        <taxon>Ecdysozoa</taxon>
        <taxon>Arthropoda</taxon>
        <taxon>Hexapoda</taxon>
        <taxon>Insecta</taxon>
        <taxon>Pterygota</taxon>
        <taxon>Neoptera</taxon>
        <taxon>Endopterygota</taxon>
        <taxon>Coleoptera</taxon>
        <taxon>Polyphaga</taxon>
        <taxon>Scarabaeiformia</taxon>
        <taxon>Scarabaeidae</taxon>
        <taxon>Rutelinae</taxon>
        <taxon>Popillia</taxon>
    </lineage>
</organism>
<comment type="similarity">
    <text evidence="3">Belongs to the TO family.</text>
</comment>
<name>A0AAW1JC82_POPJA</name>
<dbReference type="PANTHER" id="PTHR11008">
    <property type="entry name" value="PROTEIN TAKEOUT-LIKE PROTEIN"/>
    <property type="match status" value="1"/>
</dbReference>
<accession>A0AAW1JC82</accession>
<evidence type="ECO:0000256" key="3">
    <source>
        <dbReference type="ARBA" id="ARBA00060902"/>
    </source>
</evidence>
<dbReference type="GO" id="GO:0005615">
    <property type="term" value="C:extracellular space"/>
    <property type="evidence" value="ECO:0007669"/>
    <property type="project" value="TreeGrafter"/>
</dbReference>
<gene>
    <name evidence="5" type="ORF">QE152_g31094</name>
</gene>
<dbReference type="EMBL" id="JASPKY010000432">
    <property type="protein sequence ID" value="KAK9700684.1"/>
    <property type="molecule type" value="Genomic_DNA"/>
</dbReference>
<dbReference type="GO" id="GO:0007623">
    <property type="term" value="P:circadian rhythm"/>
    <property type="evidence" value="ECO:0007669"/>
    <property type="project" value="UniProtKB-ARBA"/>
</dbReference>
<evidence type="ECO:0000256" key="1">
    <source>
        <dbReference type="ARBA" id="ARBA00022729"/>
    </source>
</evidence>
<dbReference type="AlphaFoldDB" id="A0AAW1JC82"/>
<dbReference type="Proteomes" id="UP001458880">
    <property type="component" value="Unassembled WGS sequence"/>
</dbReference>
<evidence type="ECO:0000313" key="6">
    <source>
        <dbReference type="Proteomes" id="UP001458880"/>
    </source>
</evidence>
<feature type="signal peptide" evidence="4">
    <location>
        <begin position="1"/>
        <end position="19"/>
    </location>
</feature>
<dbReference type="Pfam" id="PF06585">
    <property type="entry name" value="JHBP"/>
    <property type="match status" value="2"/>
</dbReference>
<evidence type="ECO:0000256" key="2">
    <source>
        <dbReference type="ARBA" id="ARBA00023108"/>
    </source>
</evidence>
<dbReference type="InterPro" id="IPR010562">
    <property type="entry name" value="Haemolymph_juvenile_hormone-bd"/>
</dbReference>
<keyword evidence="6" id="KW-1185">Reference proteome</keyword>
<dbReference type="Gene3D" id="3.15.10.30">
    <property type="entry name" value="Haemolymph juvenile hormone binding protein"/>
    <property type="match status" value="2"/>
</dbReference>
<sequence>MTTIGSVALLLVLTQGFLAKELPPFLHVCHRSDPNLGDCIKRSVEEIRPLMVTGSPEYIIPCIEPLVMKDFIKDESSGLTITTTDVVAYGGSNFVIQSINLSIDSGRFKVSVDVELPELRIEAKYNIQGKLVMLQVKGNGLFYGNITNCTSTSVLKGEHYIKDGEEYIRFTSNTMKINVGSGKVRVQDIFKQKMLIALLLVLTQGFLAKELRELNTDKEQVSHFRMYDYIKPSFVAPFLHVCHRSDPNLGDCIKRSVEEIRPLMVTGSPEYIIPCIEPLVMKDFIKDESSGLTITTTDVVAYGGSNFVIQSINLSIDSGRFKVSVDVELPELRIEAKYNIQGKLVMLQVKGNGLFYGNITNCTSTSVLKGEHYIKDGEEYIRFTSNTMKINVGSGKVRVQDIFKQKMLNDVVNDAINKNFHLFLKELKPVIEKSLANEFLNISNAIVEQYTFDQLFPA</sequence>